<sequence>MKIHEITTVAEYQPQRKHKRKKRKKILSFFKFILISGIFAAILVCVGLSPLFSVNRIEVYGNKHYNSNEVIEASGLVIGNNWFKSNSVNLKGILTFRSIDAENLLLNRCPYLKSAIVKIDFTGVVRIEVTERDPVALVPYMGANLVIDNECFVLALSSNAEDEKLPVIKGVDCEGYTLGQALPTHNPKCLEAFRRVMKVIESADSNSGERGKEYGIKGIINYIDVSDLDNIKLYLDSRILVNLGNYKDISEYRINFLREIFYFQLTKEDKGLLDFASGEYPSFIPD</sequence>
<protein>
    <submittedName>
        <fullName evidence="10">Cell division protein FtsQ</fullName>
    </submittedName>
</protein>
<keyword evidence="4 8" id="KW-0812">Transmembrane</keyword>
<keyword evidence="5 8" id="KW-1133">Transmembrane helix</keyword>
<dbReference type="GeneID" id="35804299"/>
<evidence type="ECO:0000256" key="3">
    <source>
        <dbReference type="ARBA" id="ARBA00022618"/>
    </source>
</evidence>
<evidence type="ECO:0000256" key="5">
    <source>
        <dbReference type="ARBA" id="ARBA00022989"/>
    </source>
</evidence>
<dbReference type="Pfam" id="PF08478">
    <property type="entry name" value="POTRA_1"/>
    <property type="match status" value="1"/>
</dbReference>
<dbReference type="InterPro" id="IPR034746">
    <property type="entry name" value="POTRA"/>
</dbReference>
<dbReference type="InterPro" id="IPR013685">
    <property type="entry name" value="POTRA_FtsQ_type"/>
</dbReference>
<keyword evidence="2" id="KW-1003">Cell membrane</keyword>
<dbReference type="GO" id="GO:0016020">
    <property type="term" value="C:membrane"/>
    <property type="evidence" value="ECO:0007669"/>
    <property type="project" value="UniProtKB-SubCell"/>
</dbReference>
<evidence type="ECO:0000256" key="7">
    <source>
        <dbReference type="ARBA" id="ARBA00023306"/>
    </source>
</evidence>
<feature type="transmembrane region" description="Helical" evidence="8">
    <location>
        <begin position="26"/>
        <end position="52"/>
    </location>
</feature>
<dbReference type="InterPro" id="IPR026579">
    <property type="entry name" value="FtsQ"/>
</dbReference>
<keyword evidence="6 8" id="KW-0472">Membrane</keyword>
<dbReference type="EMBL" id="PDBW01000001">
    <property type="protein sequence ID" value="PFH03061.1"/>
    <property type="molecule type" value="Genomic_DNA"/>
</dbReference>
<dbReference type="Proteomes" id="UP000223596">
    <property type="component" value="Unassembled WGS sequence"/>
</dbReference>
<comment type="subcellular location">
    <subcellularLocation>
        <location evidence="1">Membrane</location>
    </subcellularLocation>
</comment>
<evidence type="ECO:0000256" key="1">
    <source>
        <dbReference type="ARBA" id="ARBA00004370"/>
    </source>
</evidence>
<reference evidence="10 11" key="1">
    <citation type="submission" date="2017-09" db="EMBL/GenBank/DDBJ databases">
        <title>Evaluation of Pacific Biosciences Sequencing Technology to Finishing C. thermocellum Genome Sequences.</title>
        <authorList>
            <person name="Brown S."/>
        </authorList>
    </citation>
    <scope>NUCLEOTIDE SEQUENCE [LARGE SCALE GENOMIC DNA]</scope>
    <source>
        <strain evidence="10 11">AD2</strain>
    </source>
</reference>
<dbReference type="PROSITE" id="PS51779">
    <property type="entry name" value="POTRA"/>
    <property type="match status" value="1"/>
</dbReference>
<evidence type="ECO:0000256" key="8">
    <source>
        <dbReference type="SAM" id="Phobius"/>
    </source>
</evidence>
<evidence type="ECO:0000256" key="6">
    <source>
        <dbReference type="ARBA" id="ARBA00023136"/>
    </source>
</evidence>
<evidence type="ECO:0000313" key="10">
    <source>
        <dbReference type="EMBL" id="PFH03061.1"/>
    </source>
</evidence>
<dbReference type="AlphaFoldDB" id="A0AB36TIB5"/>
<evidence type="ECO:0000313" key="11">
    <source>
        <dbReference type="Proteomes" id="UP000223596"/>
    </source>
</evidence>
<name>A0AB36TIB5_ACETH</name>
<keyword evidence="3 10" id="KW-0132">Cell division</keyword>
<comment type="caution">
    <text evidence="10">The sequence shown here is derived from an EMBL/GenBank/DDBJ whole genome shotgun (WGS) entry which is preliminary data.</text>
</comment>
<dbReference type="PANTHER" id="PTHR35851:SF1">
    <property type="entry name" value="CELL DIVISION PROTEIN FTSQ"/>
    <property type="match status" value="1"/>
</dbReference>
<gene>
    <name evidence="10" type="ORF">M972_111857</name>
</gene>
<feature type="domain" description="POTRA" evidence="9">
    <location>
        <begin position="52"/>
        <end position="132"/>
    </location>
</feature>
<keyword evidence="7" id="KW-0131">Cell cycle</keyword>
<dbReference type="RefSeq" id="WP_003520339.1">
    <property type="nucleotide sequence ID" value="NZ_CP013828.1"/>
</dbReference>
<accession>A0AB36TIB5</accession>
<organism evidence="10 11">
    <name type="scientific">Acetivibrio thermocellus AD2</name>
    <dbReference type="NCBI Taxonomy" id="1138384"/>
    <lineage>
        <taxon>Bacteria</taxon>
        <taxon>Bacillati</taxon>
        <taxon>Bacillota</taxon>
        <taxon>Clostridia</taxon>
        <taxon>Eubacteriales</taxon>
        <taxon>Oscillospiraceae</taxon>
        <taxon>Acetivibrio</taxon>
    </lineage>
</organism>
<dbReference type="GO" id="GO:0090529">
    <property type="term" value="P:cell septum assembly"/>
    <property type="evidence" value="ECO:0007669"/>
    <property type="project" value="InterPro"/>
</dbReference>
<dbReference type="PANTHER" id="PTHR35851">
    <property type="entry name" value="CELL DIVISION PROTEIN FTSQ"/>
    <property type="match status" value="1"/>
</dbReference>
<evidence type="ECO:0000256" key="2">
    <source>
        <dbReference type="ARBA" id="ARBA00022475"/>
    </source>
</evidence>
<evidence type="ECO:0000259" key="9">
    <source>
        <dbReference type="PROSITE" id="PS51779"/>
    </source>
</evidence>
<proteinExistence type="predicted"/>
<evidence type="ECO:0000256" key="4">
    <source>
        <dbReference type="ARBA" id="ARBA00022692"/>
    </source>
</evidence>